<dbReference type="Gene3D" id="3.30.460.90">
    <property type="match status" value="1"/>
</dbReference>
<comment type="caution">
    <text evidence="11">The sequence shown here is derived from an EMBL/GenBank/DDBJ whole genome shotgun (WGS) entry which is preliminary data.</text>
</comment>
<dbReference type="FunFam" id="1.10.1410.40:FF:000005">
    <property type="entry name" value="MB21D2 isoform 1"/>
    <property type="match status" value="1"/>
</dbReference>
<name>A0A226MEN0_CALSU</name>
<dbReference type="PANTHER" id="PTHR10656:SF47">
    <property type="entry name" value="NUCLEOTIDYLTRANSFERASE MB21D2"/>
    <property type="match status" value="1"/>
</dbReference>
<evidence type="ECO:0000256" key="6">
    <source>
        <dbReference type="ARBA" id="ARBA00073596"/>
    </source>
</evidence>
<proteinExistence type="inferred from homology"/>
<dbReference type="Proteomes" id="UP000198323">
    <property type="component" value="Unassembled WGS sequence"/>
</dbReference>
<dbReference type="GO" id="GO:0016779">
    <property type="term" value="F:nucleotidyltransferase activity"/>
    <property type="evidence" value="ECO:0007669"/>
    <property type="project" value="UniProtKB-KW"/>
</dbReference>
<sequence length="803" mass="90492">MMSHKNPAITANEYTNTGRVVLSCLLALSCPELIWTQVSSVVPGKVAAKISPEQTASFSHNAHHRIRTLEICSAPSLPPLSHQQYHVRDCHRSMDSGHSEKVCREEKRGVGDSAGKGERYQAALSYGLEEQSWMQSQQKKLMGMAQQDLSSASETELKALFSAKKLWRTILIKAVCMAAPLASKAGSAGTNSKPPFPELDFRSGARVEELNKLIQEFTKHDQREYDDQRALEIHTAKDFIFSMLVDKKQARVENEDSRMRLKTTTFGRNAFSEHVSLSQVDYSEKTLLCRELVLICSYGMNCMRGFALRVMVENDQNLLMGSIAGCAGGAGVVGDKEEDESCVLFELAMTVYTSHQEEAIKKEAKEGNTYIRKKFLPNFGFWGMVQKLDQKLPVANEYLLLSGGVREGVVDIDLDELNVYARGTDYDMDFTLLVPALKLHDRNQPVTLDMRHSALCHSWLSLRLFDEGTISKWKDCCTIVDHINGATNYFFSPTKVADWFYDSISIVLSEIQKKPQRGMPKVEKVEKNGTIISIILGVGSSRMLYDIVPVVSFKGWPAVAQSWLMENHFWDGKITEEEVISGFYLVPACSYKGKKDNEWRLSFARSEVQLKKCISSSLMQAYQACKAIIIKLLSRPKAISPYHLRSMMLWACDRLPANYLAQEDYAAHFLLGLIDDLQHCLVNKMCPNYFIPQCNMLEHLSEETVMLHARKLSSVRSDPAEHLRTAIEHVKAANRLTLELQRRGSTTSIPSPQSDGGDTNQPDDRLAKKLQQLVTENPGKSISVFINPDDVTRPHFRIDDKFF</sequence>
<dbReference type="STRING" id="9009.A0A226MEN0"/>
<evidence type="ECO:0000259" key="10">
    <source>
        <dbReference type="Pfam" id="PF20266"/>
    </source>
</evidence>
<feature type="domain" description="Mab-21-like HhH/H2TH-like" evidence="10">
    <location>
        <begin position="637"/>
        <end position="712"/>
    </location>
</feature>
<keyword evidence="12" id="KW-1185">Reference proteome</keyword>
<dbReference type="InterPro" id="IPR046903">
    <property type="entry name" value="Mab-21-like_nuc_Trfase"/>
</dbReference>
<dbReference type="InterPro" id="IPR024810">
    <property type="entry name" value="MAB21L/cGLR"/>
</dbReference>
<protein>
    <recommendedName>
        <fullName evidence="6">Nucleotidyltransferase MB21D2</fullName>
    </recommendedName>
    <alternativeName>
        <fullName evidence="7">Mab-21 domain-containing protein 2</fullName>
    </alternativeName>
</protein>
<evidence type="ECO:0000256" key="1">
    <source>
        <dbReference type="ARBA" id="ARBA00008307"/>
    </source>
</evidence>
<dbReference type="Gene3D" id="1.10.1410.40">
    <property type="match status" value="1"/>
</dbReference>
<dbReference type="Pfam" id="PF03281">
    <property type="entry name" value="Mab-21"/>
    <property type="match status" value="1"/>
</dbReference>
<accession>A0A226MEN0</accession>
<feature type="region of interest" description="Disordered" evidence="8">
    <location>
        <begin position="741"/>
        <end position="763"/>
    </location>
</feature>
<evidence type="ECO:0000256" key="8">
    <source>
        <dbReference type="SAM" id="MobiDB-lite"/>
    </source>
</evidence>
<dbReference type="AlphaFoldDB" id="A0A226MEN0"/>
<dbReference type="PROSITE" id="PS51257">
    <property type="entry name" value="PROKAR_LIPOPROTEIN"/>
    <property type="match status" value="1"/>
</dbReference>
<organism evidence="11 12">
    <name type="scientific">Callipepla squamata</name>
    <name type="common">Scaled quail</name>
    <dbReference type="NCBI Taxonomy" id="9009"/>
    <lineage>
        <taxon>Eukaryota</taxon>
        <taxon>Metazoa</taxon>
        <taxon>Chordata</taxon>
        <taxon>Craniata</taxon>
        <taxon>Vertebrata</taxon>
        <taxon>Euteleostomi</taxon>
        <taxon>Archelosauria</taxon>
        <taxon>Archosauria</taxon>
        <taxon>Dinosauria</taxon>
        <taxon>Saurischia</taxon>
        <taxon>Theropoda</taxon>
        <taxon>Coelurosauria</taxon>
        <taxon>Aves</taxon>
        <taxon>Neognathae</taxon>
        <taxon>Galloanserae</taxon>
        <taxon>Galliformes</taxon>
        <taxon>Odontophoridae</taxon>
        <taxon>Callipepla</taxon>
    </lineage>
</organism>
<evidence type="ECO:0000313" key="11">
    <source>
        <dbReference type="EMBL" id="OXB53743.1"/>
    </source>
</evidence>
<keyword evidence="2" id="KW-0597">Phosphoprotein</keyword>
<dbReference type="OrthoDB" id="269173at2759"/>
<keyword evidence="4" id="KW-0548">Nucleotidyltransferase</keyword>
<comment type="similarity">
    <text evidence="1">Belongs to the mab-21 family.</text>
</comment>
<evidence type="ECO:0000256" key="2">
    <source>
        <dbReference type="ARBA" id="ARBA00022553"/>
    </source>
</evidence>
<dbReference type="FunFam" id="3.30.460.90:FF:000003">
    <property type="entry name" value="MB21D2 isoform 1"/>
    <property type="match status" value="1"/>
</dbReference>
<evidence type="ECO:0000313" key="12">
    <source>
        <dbReference type="Proteomes" id="UP000198323"/>
    </source>
</evidence>
<evidence type="ECO:0000259" key="9">
    <source>
        <dbReference type="Pfam" id="PF03281"/>
    </source>
</evidence>
<evidence type="ECO:0000256" key="4">
    <source>
        <dbReference type="ARBA" id="ARBA00022695"/>
    </source>
</evidence>
<feature type="domain" description="Mab-21-like nucleotidyltransferase" evidence="9">
    <location>
        <begin position="449"/>
        <end position="610"/>
    </location>
</feature>
<keyword evidence="3" id="KW-0808">Transferase</keyword>
<feature type="compositionally biased region" description="Polar residues" evidence="8">
    <location>
        <begin position="743"/>
        <end position="760"/>
    </location>
</feature>
<dbReference type="SMART" id="SM01265">
    <property type="entry name" value="Mab-21"/>
    <property type="match status" value="1"/>
</dbReference>
<evidence type="ECO:0000256" key="7">
    <source>
        <dbReference type="ARBA" id="ARBA00077627"/>
    </source>
</evidence>
<reference evidence="11 12" key="1">
    <citation type="submission" date="2016-07" db="EMBL/GenBank/DDBJ databases">
        <title>Disparate Historic Effective Population Sizes Predicted by Modern Levels of Genome Diversity for the Scaled Quail (Callipepla squamata) and the Northern Bobwhite (Colinus virginianus): Inferences from First and Second Generation Draft Genome Assemblies for Sympatric New World Quail.</title>
        <authorList>
            <person name="Oldeschulte D.L."/>
            <person name="Halley Y.A."/>
            <person name="Bhattarai E.K."/>
            <person name="Brashear W.A."/>
            <person name="Hill J."/>
            <person name="Metz R.P."/>
            <person name="Johnson C.D."/>
            <person name="Rollins D."/>
            <person name="Peterson M.J."/>
            <person name="Bickhart D.M."/>
            <person name="Decker J.E."/>
            <person name="Seabury C.M."/>
        </authorList>
    </citation>
    <scope>NUCLEOTIDE SEQUENCE [LARGE SCALE GENOMIC DNA]</scope>
    <source>
        <strain evidence="11 12">Texas</strain>
        <tissue evidence="11">Leg muscle</tissue>
    </source>
</reference>
<dbReference type="Pfam" id="PF20266">
    <property type="entry name" value="Mab-21_C"/>
    <property type="match status" value="1"/>
</dbReference>
<dbReference type="PANTHER" id="PTHR10656">
    <property type="entry name" value="CELL FATE DETERMINING PROTEIN MAB21-RELATED"/>
    <property type="match status" value="1"/>
</dbReference>
<comment type="function">
    <text evidence="5">Probable nucleotidyltransferase that catalyzes the formation of cyclic dinucleotide second messenger in response to some unknown stimulus.</text>
</comment>
<evidence type="ECO:0000256" key="3">
    <source>
        <dbReference type="ARBA" id="ARBA00022679"/>
    </source>
</evidence>
<gene>
    <name evidence="11" type="ORF">ASZ78_007586</name>
</gene>
<dbReference type="EMBL" id="MCFN01001076">
    <property type="protein sequence ID" value="OXB53743.1"/>
    <property type="molecule type" value="Genomic_DNA"/>
</dbReference>
<dbReference type="InterPro" id="IPR046906">
    <property type="entry name" value="Mab-21_HhH/H2TH-like"/>
</dbReference>
<evidence type="ECO:0000256" key="5">
    <source>
        <dbReference type="ARBA" id="ARBA00054069"/>
    </source>
</evidence>